<dbReference type="GO" id="GO:0004252">
    <property type="term" value="F:serine-type endopeptidase activity"/>
    <property type="evidence" value="ECO:0007669"/>
    <property type="project" value="InterPro"/>
</dbReference>
<evidence type="ECO:0000256" key="2">
    <source>
        <dbReference type="ARBA" id="ARBA00024195"/>
    </source>
</evidence>
<evidence type="ECO:0000259" key="3">
    <source>
        <dbReference type="PROSITE" id="PS50240"/>
    </source>
</evidence>
<dbReference type="AlphaFoldDB" id="A0A3P7T3V4"/>
<dbReference type="InterPro" id="IPR009003">
    <property type="entry name" value="Peptidase_S1_PA"/>
</dbReference>
<dbReference type="PROSITE" id="PS50240">
    <property type="entry name" value="TRYPSIN_DOM"/>
    <property type="match status" value="1"/>
</dbReference>
<dbReference type="InterPro" id="IPR001254">
    <property type="entry name" value="Trypsin_dom"/>
</dbReference>
<dbReference type="PRINTS" id="PR00722">
    <property type="entry name" value="CHYMOTRYPSIN"/>
</dbReference>
<name>A0A3P7T3V4_RODNA</name>
<proteinExistence type="inferred from homology"/>
<keyword evidence="5" id="KW-1185">Reference proteome</keyword>
<reference evidence="4 5" key="1">
    <citation type="submission" date="2018-11" db="EMBL/GenBank/DDBJ databases">
        <authorList>
            <consortium name="Pathogen Informatics"/>
        </authorList>
    </citation>
    <scope>NUCLEOTIDE SEQUENCE [LARGE SCALE GENOMIC DNA]</scope>
</reference>
<dbReference type="Pfam" id="PF00089">
    <property type="entry name" value="Trypsin"/>
    <property type="match status" value="1"/>
</dbReference>
<dbReference type="OrthoDB" id="10012881at2759"/>
<feature type="domain" description="Peptidase S1" evidence="3">
    <location>
        <begin position="1"/>
        <end position="243"/>
    </location>
</feature>
<dbReference type="SMART" id="SM00020">
    <property type="entry name" value="Tryp_SPc"/>
    <property type="match status" value="1"/>
</dbReference>
<dbReference type="CDD" id="cd00190">
    <property type="entry name" value="Tryp_SPc"/>
    <property type="match status" value="1"/>
</dbReference>
<dbReference type="InterPro" id="IPR001314">
    <property type="entry name" value="Peptidase_S1A"/>
</dbReference>
<dbReference type="PROSITE" id="PS00134">
    <property type="entry name" value="TRYPSIN_HIS"/>
    <property type="match status" value="1"/>
</dbReference>
<dbReference type="InterPro" id="IPR043504">
    <property type="entry name" value="Peptidase_S1_PA_chymotrypsin"/>
</dbReference>
<organism evidence="4 5">
    <name type="scientific">Rodentolepis nana</name>
    <name type="common">Dwarf tapeworm</name>
    <name type="synonym">Hymenolepis nana</name>
    <dbReference type="NCBI Taxonomy" id="102285"/>
    <lineage>
        <taxon>Eukaryota</taxon>
        <taxon>Metazoa</taxon>
        <taxon>Spiralia</taxon>
        <taxon>Lophotrochozoa</taxon>
        <taxon>Platyhelminthes</taxon>
        <taxon>Cestoda</taxon>
        <taxon>Eucestoda</taxon>
        <taxon>Cyclophyllidea</taxon>
        <taxon>Hymenolepididae</taxon>
        <taxon>Rodentolepis</taxon>
    </lineage>
</organism>
<dbReference type="GO" id="GO:0006508">
    <property type="term" value="P:proteolysis"/>
    <property type="evidence" value="ECO:0007669"/>
    <property type="project" value="InterPro"/>
</dbReference>
<evidence type="ECO:0000313" key="5">
    <source>
        <dbReference type="Proteomes" id="UP000278807"/>
    </source>
</evidence>
<protein>
    <recommendedName>
        <fullName evidence="3">Peptidase S1 domain-containing protein</fullName>
    </recommendedName>
</protein>
<gene>
    <name evidence="4" type="ORF">HNAJ_LOCUS10724</name>
</gene>
<keyword evidence="1" id="KW-1015">Disulfide bond</keyword>
<dbReference type="Proteomes" id="UP000278807">
    <property type="component" value="Unassembled WGS sequence"/>
</dbReference>
<accession>A0A3P7T3V4</accession>
<dbReference type="SUPFAM" id="SSF50494">
    <property type="entry name" value="Trypsin-like serine proteases"/>
    <property type="match status" value="1"/>
</dbReference>
<dbReference type="InterPro" id="IPR018114">
    <property type="entry name" value="TRYPSIN_HIS"/>
</dbReference>
<comment type="similarity">
    <text evidence="2">Belongs to the peptidase S1 family. CLIP subfamily.</text>
</comment>
<evidence type="ECO:0000256" key="1">
    <source>
        <dbReference type="ARBA" id="ARBA00023157"/>
    </source>
</evidence>
<dbReference type="PANTHER" id="PTHR24256">
    <property type="entry name" value="TRYPTASE-RELATED"/>
    <property type="match status" value="1"/>
</dbReference>
<sequence length="244" mass="26752">MYRARLVQENKTIKVGMQPLPFCGASLISPRYLITASHCVKNLSLIGNTEPKHKWLRPEHYLSYSIVAKLGDHSTLHEEESTEEILVQEVMHFHQGVFMLVNDISIVKLSRPITFNRAIKPVCIPPSTYELPAGAKCTAVGWGYTDKNKPSGSPVLRENELPIMSLEVCRGFSQLVGDGHICAGGAHNTGGKGDSGGGLYCRLSPDNDQWYLFGVTSIGLPTPGPTVFASVPPLSNWIHKNVDE</sequence>
<dbReference type="EMBL" id="UZAE01013183">
    <property type="protein sequence ID" value="VDO08614.1"/>
    <property type="molecule type" value="Genomic_DNA"/>
</dbReference>
<evidence type="ECO:0000313" key="4">
    <source>
        <dbReference type="EMBL" id="VDO08614.1"/>
    </source>
</evidence>
<dbReference type="Gene3D" id="2.40.10.10">
    <property type="entry name" value="Trypsin-like serine proteases"/>
    <property type="match status" value="1"/>
</dbReference>
<dbReference type="InterPro" id="IPR051487">
    <property type="entry name" value="Ser/Thr_Proteases_Immune/Dev"/>
</dbReference>